<dbReference type="SUPFAM" id="SSF140566">
    <property type="entry name" value="FlgN-like"/>
    <property type="match status" value="1"/>
</dbReference>
<organism evidence="2 3">
    <name type="scientific">Clostridium aestuarii</name>
    <dbReference type="NCBI Taxonomy" id="338193"/>
    <lineage>
        <taxon>Bacteria</taxon>
        <taxon>Bacillati</taxon>
        <taxon>Bacillota</taxon>
        <taxon>Clostridia</taxon>
        <taxon>Eubacteriales</taxon>
        <taxon>Clostridiaceae</taxon>
        <taxon>Clostridium</taxon>
    </lineage>
</organism>
<reference evidence="2" key="1">
    <citation type="submission" date="2022-12" db="EMBL/GenBank/DDBJ databases">
        <authorList>
            <person name="Wang J."/>
        </authorList>
    </citation>
    <scope>NUCLEOTIDE SEQUENCE</scope>
    <source>
        <strain evidence="2">HY-45-18</strain>
    </source>
</reference>
<dbReference type="Gene3D" id="1.20.58.300">
    <property type="entry name" value="FlgN-like"/>
    <property type="match status" value="1"/>
</dbReference>
<evidence type="ECO:0000256" key="1">
    <source>
        <dbReference type="ARBA" id="ARBA00022795"/>
    </source>
</evidence>
<dbReference type="EMBL" id="JAPQER010000002">
    <property type="protein sequence ID" value="MCY6483654.1"/>
    <property type="molecule type" value="Genomic_DNA"/>
</dbReference>
<evidence type="ECO:0000313" key="3">
    <source>
        <dbReference type="Proteomes" id="UP001078443"/>
    </source>
</evidence>
<keyword evidence="2" id="KW-0969">Cilium</keyword>
<protein>
    <submittedName>
        <fullName evidence="2">Flagellar protein FlgN</fullName>
    </submittedName>
</protein>
<name>A0ABT4CXF0_9CLOT</name>
<dbReference type="RefSeq" id="WP_268039930.1">
    <property type="nucleotide sequence ID" value="NZ_JAPQER010000002.1"/>
</dbReference>
<dbReference type="Pfam" id="PF05130">
    <property type="entry name" value="FlgN"/>
    <property type="match status" value="1"/>
</dbReference>
<gene>
    <name evidence="2" type="ORF">OW763_04720</name>
</gene>
<dbReference type="Proteomes" id="UP001078443">
    <property type="component" value="Unassembled WGS sequence"/>
</dbReference>
<dbReference type="InterPro" id="IPR036679">
    <property type="entry name" value="FlgN-like_sf"/>
</dbReference>
<keyword evidence="2" id="KW-0282">Flagellum</keyword>
<proteinExistence type="predicted"/>
<sequence length="154" mass="18216">MYNEQSVKTNEELINNQQFKTELEEVMKGQFKSLEQLLLVLEQQHEYIVKNDVFNMESCVKKVQECSKKVAKVELKRRDLIQGQNMGKLIKKMNDKELDESFRELQMLLNEVKLQKDTNELLIKHGLSYVNKMLGVLNPDRQAKTYNSYGNMRR</sequence>
<evidence type="ECO:0000313" key="2">
    <source>
        <dbReference type="EMBL" id="MCY6483654.1"/>
    </source>
</evidence>
<keyword evidence="1" id="KW-1005">Bacterial flagellum biogenesis</keyword>
<dbReference type="InterPro" id="IPR007809">
    <property type="entry name" value="FlgN-like"/>
</dbReference>
<keyword evidence="2" id="KW-0966">Cell projection</keyword>
<keyword evidence="3" id="KW-1185">Reference proteome</keyword>
<comment type="caution">
    <text evidence="2">The sequence shown here is derived from an EMBL/GenBank/DDBJ whole genome shotgun (WGS) entry which is preliminary data.</text>
</comment>
<accession>A0ABT4CXF0</accession>